<keyword evidence="4" id="KW-0732">Signal</keyword>
<keyword evidence="14" id="KW-1185">Reference proteome</keyword>
<evidence type="ECO:0000256" key="11">
    <source>
        <dbReference type="SAM" id="MobiDB-lite"/>
    </source>
</evidence>
<evidence type="ECO:0000256" key="8">
    <source>
        <dbReference type="ARBA" id="ARBA00022825"/>
    </source>
</evidence>
<keyword evidence="3" id="KW-0645">Protease</keyword>
<evidence type="ECO:0000256" key="1">
    <source>
        <dbReference type="ARBA" id="ARBA00004418"/>
    </source>
</evidence>
<dbReference type="InterPro" id="IPR001478">
    <property type="entry name" value="PDZ"/>
</dbReference>
<dbReference type="EMBL" id="CP073078">
    <property type="protein sequence ID" value="QUD89524.1"/>
    <property type="molecule type" value="Genomic_DNA"/>
</dbReference>
<comment type="similarity">
    <text evidence="2">Belongs to the peptidase S1C family.</text>
</comment>
<sequence length="504" mass="52272">MKNKDYVAGAAVGALCTVLAGVGGYWTCANAQPGAVNRPASAIAAPGAPSSFADIVQKVSPAVVSIDVEGKGAAGFTTSSGQIPPEFFKQFGDPGGDNPFGFDFRQFFQQGPNPGPAPKMRATGSGFFISRDGYILTNNHVVDGADKITVRTKDDRELKARLIGRDPATDLAVIKVEGADFPFVSFEDRAKPRVGDWVVAVGNPFGLGGTATAGIVSALGRKNVSNSNYVDYMQIDAPINRGNSGGPTFDVYGRVVGVNTAIFSPSGGSVGIGFDIPADVAASISRQLISGGKVVRGYIGATIQDVTPEIADSLGLPTSKGALVADITPDGPSERAGLKPGDLVQRLDGRELASADDLTRQVALVHGGDTIRLEILRDGQRMEIDVRSGVRPSEAQLASNDTRGGDDGSSSGSDAPRVLGMRVEHNPDGGLMIDGVRSDSDASEKGLRRGDIILKANGKPTANPQDLSAAVAEARRSGRKDILLMVSRSGSNSFIPVRVPAAKG</sequence>
<keyword evidence="6" id="KW-0574">Periplasm</keyword>
<dbReference type="GO" id="GO:0006508">
    <property type="term" value="P:proteolysis"/>
    <property type="evidence" value="ECO:0007669"/>
    <property type="project" value="UniProtKB-KW"/>
</dbReference>
<dbReference type="PANTHER" id="PTHR22939:SF129">
    <property type="entry name" value="SERINE PROTEASE HTRA2, MITOCHONDRIAL"/>
    <property type="match status" value="1"/>
</dbReference>
<feature type="binding site" evidence="10">
    <location>
        <position position="69"/>
    </location>
    <ligand>
        <name>substrate</name>
    </ligand>
</feature>
<dbReference type="Gene3D" id="2.30.42.10">
    <property type="match status" value="2"/>
</dbReference>
<evidence type="ECO:0000256" key="7">
    <source>
        <dbReference type="ARBA" id="ARBA00022801"/>
    </source>
</evidence>
<keyword evidence="7" id="KW-0378">Hydrolase</keyword>
<accession>A0A975G2E3</accession>
<dbReference type="RefSeq" id="WP_211939576.1">
    <property type="nucleotide sequence ID" value="NZ_CP073078.1"/>
</dbReference>
<dbReference type="InterPro" id="IPR009003">
    <property type="entry name" value="Peptidase_S1_PA"/>
</dbReference>
<dbReference type="GO" id="GO:0042597">
    <property type="term" value="C:periplasmic space"/>
    <property type="evidence" value="ECO:0007669"/>
    <property type="project" value="UniProtKB-SubCell"/>
</dbReference>
<feature type="active site" description="Charge relay system" evidence="9">
    <location>
        <position position="170"/>
    </location>
</feature>
<dbReference type="InterPro" id="IPR036034">
    <property type="entry name" value="PDZ_sf"/>
</dbReference>
<dbReference type="NCBIfam" id="TIGR02037">
    <property type="entry name" value="degP_htrA_DO"/>
    <property type="match status" value="1"/>
</dbReference>
<dbReference type="PRINTS" id="PR00834">
    <property type="entry name" value="PROTEASES2C"/>
</dbReference>
<evidence type="ECO:0000313" key="14">
    <source>
        <dbReference type="Proteomes" id="UP000676409"/>
    </source>
</evidence>
<evidence type="ECO:0000256" key="10">
    <source>
        <dbReference type="PIRSR" id="PIRSR611782-2"/>
    </source>
</evidence>
<dbReference type="SUPFAM" id="SSF50156">
    <property type="entry name" value="PDZ domain-like"/>
    <property type="match status" value="2"/>
</dbReference>
<dbReference type="SMART" id="SM00228">
    <property type="entry name" value="PDZ"/>
    <property type="match status" value="2"/>
</dbReference>
<organism evidence="13 14">
    <name type="scientific">Phenylobacterium montanum</name>
    <dbReference type="NCBI Taxonomy" id="2823693"/>
    <lineage>
        <taxon>Bacteria</taxon>
        <taxon>Pseudomonadati</taxon>
        <taxon>Pseudomonadota</taxon>
        <taxon>Alphaproteobacteria</taxon>
        <taxon>Caulobacterales</taxon>
        <taxon>Caulobacteraceae</taxon>
        <taxon>Phenylobacterium</taxon>
    </lineage>
</organism>
<dbReference type="InterPro" id="IPR041489">
    <property type="entry name" value="PDZ_6"/>
</dbReference>
<dbReference type="Pfam" id="PF17820">
    <property type="entry name" value="PDZ_6"/>
    <property type="match status" value="1"/>
</dbReference>
<dbReference type="KEGG" id="caul:KCG34_06485"/>
<feature type="region of interest" description="Disordered" evidence="11">
    <location>
        <begin position="387"/>
        <end position="444"/>
    </location>
</feature>
<feature type="active site" description="Charge relay system" evidence="9">
    <location>
        <position position="140"/>
    </location>
</feature>
<dbReference type="Proteomes" id="UP000676409">
    <property type="component" value="Chromosome"/>
</dbReference>
<feature type="binding site" evidence="10">
    <location>
        <position position="140"/>
    </location>
    <ligand>
        <name>substrate</name>
    </ligand>
</feature>
<dbReference type="InterPro" id="IPR011782">
    <property type="entry name" value="Pept_S1C_Do"/>
</dbReference>
<evidence type="ECO:0000256" key="3">
    <source>
        <dbReference type="ARBA" id="ARBA00022670"/>
    </source>
</evidence>
<evidence type="ECO:0000256" key="5">
    <source>
        <dbReference type="ARBA" id="ARBA00022737"/>
    </source>
</evidence>
<keyword evidence="8" id="KW-0720">Serine protease</keyword>
<gene>
    <name evidence="13" type="ORF">KCG34_06485</name>
</gene>
<dbReference type="Pfam" id="PF13365">
    <property type="entry name" value="Trypsin_2"/>
    <property type="match status" value="1"/>
</dbReference>
<feature type="domain" description="PDZ" evidence="12">
    <location>
        <begin position="288"/>
        <end position="379"/>
    </location>
</feature>
<evidence type="ECO:0000256" key="2">
    <source>
        <dbReference type="ARBA" id="ARBA00010541"/>
    </source>
</evidence>
<feature type="binding site" evidence="10">
    <location>
        <position position="170"/>
    </location>
    <ligand>
        <name>substrate</name>
    </ligand>
</feature>
<reference evidence="13" key="1">
    <citation type="submission" date="2021-04" db="EMBL/GenBank/DDBJ databases">
        <title>The complete genome sequence of Caulobacter sp. S6.</title>
        <authorList>
            <person name="Tang Y."/>
            <person name="Ouyang W."/>
            <person name="Liu Q."/>
            <person name="Huang B."/>
            <person name="Guo Z."/>
            <person name="Lei P."/>
        </authorList>
    </citation>
    <scope>NUCLEOTIDE SEQUENCE</scope>
    <source>
        <strain evidence="13">S6</strain>
    </source>
</reference>
<comment type="subcellular location">
    <subcellularLocation>
        <location evidence="1">Periplasm</location>
    </subcellularLocation>
</comment>
<feature type="domain" description="PDZ" evidence="12">
    <location>
        <begin position="409"/>
        <end position="489"/>
    </location>
</feature>
<feature type="binding site" evidence="10">
    <location>
        <begin position="242"/>
        <end position="244"/>
    </location>
    <ligand>
        <name>substrate</name>
    </ligand>
</feature>
<keyword evidence="5" id="KW-0677">Repeat</keyword>
<evidence type="ECO:0000256" key="6">
    <source>
        <dbReference type="ARBA" id="ARBA00022764"/>
    </source>
</evidence>
<dbReference type="InterPro" id="IPR001940">
    <property type="entry name" value="Peptidase_S1C"/>
</dbReference>
<evidence type="ECO:0000256" key="4">
    <source>
        <dbReference type="ARBA" id="ARBA00022729"/>
    </source>
</evidence>
<dbReference type="Pfam" id="PF13180">
    <property type="entry name" value="PDZ_2"/>
    <property type="match status" value="1"/>
</dbReference>
<evidence type="ECO:0000259" key="12">
    <source>
        <dbReference type="PROSITE" id="PS50106"/>
    </source>
</evidence>
<dbReference type="CDD" id="cd10839">
    <property type="entry name" value="cpPDZ1_DegP-like"/>
    <property type="match status" value="1"/>
</dbReference>
<dbReference type="Gene3D" id="2.40.10.120">
    <property type="match status" value="1"/>
</dbReference>
<name>A0A975G2E3_9CAUL</name>
<feature type="active site" description="Charge relay system" evidence="9">
    <location>
        <position position="244"/>
    </location>
</feature>
<dbReference type="PROSITE" id="PS50106">
    <property type="entry name" value="PDZ"/>
    <property type="match status" value="2"/>
</dbReference>
<evidence type="ECO:0000256" key="9">
    <source>
        <dbReference type="PIRSR" id="PIRSR611782-1"/>
    </source>
</evidence>
<protein>
    <submittedName>
        <fullName evidence="13">Do family serine endopeptidase</fullName>
    </submittedName>
</protein>
<evidence type="ECO:0000313" key="13">
    <source>
        <dbReference type="EMBL" id="QUD89524.1"/>
    </source>
</evidence>
<dbReference type="SUPFAM" id="SSF50494">
    <property type="entry name" value="Trypsin-like serine proteases"/>
    <property type="match status" value="1"/>
</dbReference>
<proteinExistence type="inferred from homology"/>
<dbReference type="GO" id="GO:0004252">
    <property type="term" value="F:serine-type endopeptidase activity"/>
    <property type="evidence" value="ECO:0007669"/>
    <property type="project" value="InterPro"/>
</dbReference>
<dbReference type="PANTHER" id="PTHR22939">
    <property type="entry name" value="SERINE PROTEASE FAMILY S1C HTRA-RELATED"/>
    <property type="match status" value="1"/>
</dbReference>
<dbReference type="AlphaFoldDB" id="A0A975G2E3"/>